<dbReference type="Pfam" id="PF18481">
    <property type="entry name" value="DUF5616"/>
    <property type="match status" value="1"/>
</dbReference>
<dbReference type="AlphaFoldDB" id="A0A832WL28"/>
<dbReference type="PANTHER" id="PTHR42252">
    <property type="entry name" value="DUF5616 DOMAIN-CONTAINING PROTEIN"/>
    <property type="match status" value="1"/>
</dbReference>
<dbReference type="Proteomes" id="UP000619545">
    <property type="component" value="Unassembled WGS sequence"/>
</dbReference>
<dbReference type="RefSeq" id="WP_148679403.1">
    <property type="nucleotide sequence ID" value="NZ_DUJS01000004.1"/>
</dbReference>
<evidence type="ECO:0000313" key="2">
    <source>
        <dbReference type="EMBL" id="HII70685.1"/>
    </source>
</evidence>
<organism evidence="2 3">
    <name type="scientific">Methanopyrus kandleri</name>
    <dbReference type="NCBI Taxonomy" id="2320"/>
    <lineage>
        <taxon>Archaea</taxon>
        <taxon>Methanobacteriati</taxon>
        <taxon>Methanobacteriota</taxon>
        <taxon>Methanomada group</taxon>
        <taxon>Methanopyri</taxon>
        <taxon>Methanopyrales</taxon>
        <taxon>Methanopyraceae</taxon>
        <taxon>Methanopyrus</taxon>
    </lineage>
</organism>
<reference evidence="2" key="1">
    <citation type="journal article" date="2020" name="bioRxiv">
        <title>A rank-normalized archaeal taxonomy based on genome phylogeny resolves widespread incomplete and uneven classifications.</title>
        <authorList>
            <person name="Rinke C."/>
            <person name="Chuvochina M."/>
            <person name="Mussig A.J."/>
            <person name="Chaumeil P.-A."/>
            <person name="Waite D.W."/>
            <person name="Whitman W.B."/>
            <person name="Parks D.H."/>
            <person name="Hugenholtz P."/>
        </authorList>
    </citation>
    <scope>NUCLEOTIDE SEQUENCE</scope>
    <source>
        <strain evidence="2">UBA8853</strain>
    </source>
</reference>
<gene>
    <name evidence="2" type="ORF">HA336_05580</name>
</gene>
<name>A0A832WL28_9EURY</name>
<dbReference type="GeneID" id="1477477"/>
<evidence type="ECO:0000313" key="3">
    <source>
        <dbReference type="Proteomes" id="UP000619545"/>
    </source>
</evidence>
<comment type="caution">
    <text evidence="2">The sequence shown here is derived from an EMBL/GenBank/DDBJ whole genome shotgun (WGS) entry which is preliminary data.</text>
</comment>
<protein>
    <submittedName>
        <fullName evidence="2">DUF434 domain-containing protein</fullName>
    </submittedName>
</protein>
<dbReference type="InterPro" id="IPR041652">
    <property type="entry name" value="DUF5616"/>
</dbReference>
<accession>A0A832WL28</accession>
<feature type="domain" description="DUF5616" evidence="1">
    <location>
        <begin position="71"/>
        <end position="203"/>
    </location>
</feature>
<dbReference type="EMBL" id="DUJS01000004">
    <property type="protein sequence ID" value="HII70685.1"/>
    <property type="molecule type" value="Genomic_DNA"/>
</dbReference>
<proteinExistence type="predicted"/>
<dbReference type="PANTHER" id="PTHR42252:SF1">
    <property type="entry name" value="DUF434 DOMAIN-CONTAINING PROTEIN"/>
    <property type="match status" value="1"/>
</dbReference>
<sequence length="233" mass="25765">MVARDLLDSIEKYLLVTRRMVNAGIPKDRALNTVQRTWGLTNREKKALYRIVWSRLESLLRAGKRVPTPLLRGQDLVIDGYNVLVGLASLDAGEAVLCDDDVVRDLRMSPKLEEEEVQTALEMLETYLRRVEPRSVRILFDAPVSGSGELAARVERYLKDSLNVPVRASAVKGVDEKLVRAQGVPVTSDSGIIDRVSAYHDAVREVAAAEGIAVWIPPGPSEPKFVRALVPEG</sequence>
<evidence type="ECO:0000259" key="1">
    <source>
        <dbReference type="Pfam" id="PF18481"/>
    </source>
</evidence>